<keyword evidence="3" id="KW-1185">Reference proteome</keyword>
<evidence type="ECO:0000256" key="1">
    <source>
        <dbReference type="SAM" id="SignalP"/>
    </source>
</evidence>
<comment type="caution">
    <text evidence="2">The sequence shown here is derived from an EMBL/GenBank/DDBJ whole genome shotgun (WGS) entry which is preliminary data.</text>
</comment>
<protein>
    <submittedName>
        <fullName evidence="2">Secretory lipase</fullName>
    </submittedName>
</protein>
<proteinExistence type="predicted"/>
<dbReference type="GO" id="GO:0004806">
    <property type="term" value="F:triacylglycerol lipase activity"/>
    <property type="evidence" value="ECO:0007669"/>
    <property type="project" value="InterPro"/>
</dbReference>
<dbReference type="InterPro" id="IPR029058">
    <property type="entry name" value="AB_hydrolase_fold"/>
</dbReference>
<sequence length="429" mass="45325">MIHPLMPVRTIALFSLCAALFGCASSQPPRLGTLPTGTAAGDMELSPFYRWTGTLPGRPGVMLKTEAMPSQPEITTAASSQRILYTSDDARWKSGLLPVSGSLYLPSGAMPAGGWPVLAWAHGTVGAADACAPSWQLHRPRDAFYINRWLEQGFAVVATDYQGLGGPGPHPYQFWEAEGRSVLDSVRAALAAHPGTLANRVVISGQSQGSGAAVGATRIAPTYAPDIQLIATIATGVAPVFPDASYQPPTEVTTPGGPARFTVLRLIGGSIPDGGPKPDDLMSDKGRRLLDIARTACVDEMRGTEQREGIHGDNAFTVPLAQLETRLLPTRDMSSVRLQTPLFLGTGLADRTIVPRRQYAAAAALCAAGTPLVWKAYDGITHNGIVNAAFNDELAFVRGAMAGSVQNSCQAHVEPGPVQRPTPGIRFND</sequence>
<gene>
    <name evidence="2" type="ORF">AX018_10662</name>
</gene>
<dbReference type="PANTHER" id="PTHR34853">
    <property type="match status" value="1"/>
</dbReference>
<dbReference type="PIRSF" id="PIRSF029171">
    <property type="entry name" value="Esterase_LipA"/>
    <property type="match status" value="1"/>
</dbReference>
<dbReference type="Gene3D" id="3.40.50.1820">
    <property type="entry name" value="alpha/beta hydrolase"/>
    <property type="match status" value="2"/>
</dbReference>
<feature type="chain" id="PRO_5016291171" evidence="1">
    <location>
        <begin position="25"/>
        <end position="429"/>
    </location>
</feature>
<dbReference type="Pfam" id="PF03583">
    <property type="entry name" value="LIP"/>
    <property type="match status" value="1"/>
</dbReference>
<organism evidence="2 3">
    <name type="scientific">Paracidovorax anthurii</name>
    <dbReference type="NCBI Taxonomy" id="78229"/>
    <lineage>
        <taxon>Bacteria</taxon>
        <taxon>Pseudomonadati</taxon>
        <taxon>Pseudomonadota</taxon>
        <taxon>Betaproteobacteria</taxon>
        <taxon>Burkholderiales</taxon>
        <taxon>Comamonadaceae</taxon>
        <taxon>Paracidovorax</taxon>
    </lineage>
</organism>
<dbReference type="AlphaFoldDB" id="A0A328YL73"/>
<dbReference type="EMBL" id="QLTA01000066">
    <property type="protein sequence ID" value="RAR74054.1"/>
    <property type="molecule type" value="Genomic_DNA"/>
</dbReference>
<feature type="signal peptide" evidence="1">
    <location>
        <begin position="1"/>
        <end position="24"/>
    </location>
</feature>
<dbReference type="Proteomes" id="UP000248856">
    <property type="component" value="Unassembled WGS sequence"/>
</dbReference>
<dbReference type="InterPro" id="IPR005152">
    <property type="entry name" value="Lipase_secreted"/>
</dbReference>
<dbReference type="PANTHER" id="PTHR34853:SF1">
    <property type="entry name" value="LIPASE 5"/>
    <property type="match status" value="1"/>
</dbReference>
<evidence type="ECO:0000313" key="2">
    <source>
        <dbReference type="EMBL" id="RAR74054.1"/>
    </source>
</evidence>
<dbReference type="GO" id="GO:0016042">
    <property type="term" value="P:lipid catabolic process"/>
    <property type="evidence" value="ECO:0007669"/>
    <property type="project" value="InterPro"/>
</dbReference>
<accession>A0A328YL73</accession>
<dbReference type="SUPFAM" id="SSF53474">
    <property type="entry name" value="alpha/beta-Hydrolases"/>
    <property type="match status" value="1"/>
</dbReference>
<evidence type="ECO:0000313" key="3">
    <source>
        <dbReference type="Proteomes" id="UP000248856"/>
    </source>
</evidence>
<keyword evidence="1" id="KW-0732">Signal</keyword>
<name>A0A328YL73_9BURK</name>
<reference evidence="2 3" key="1">
    <citation type="submission" date="2018-06" db="EMBL/GenBank/DDBJ databases">
        <title>Genomic Encyclopedia of Archaeal and Bacterial Type Strains, Phase II (KMG-II): from individual species to whole genera.</title>
        <authorList>
            <person name="Goeker M."/>
        </authorList>
    </citation>
    <scope>NUCLEOTIDE SEQUENCE [LARGE SCALE GENOMIC DNA]</scope>
    <source>
        <strain evidence="2 3">CFPB 3232</strain>
    </source>
</reference>